<gene>
    <name evidence="2" type="primary">AVEN_149959_1</name>
    <name evidence="2" type="ORF">CEXT_54951</name>
</gene>
<accession>A0AAV4VUD4</accession>
<dbReference type="InterPro" id="IPR007784">
    <property type="entry name" value="PIR"/>
</dbReference>
<feature type="compositionally biased region" description="Basic and acidic residues" evidence="1">
    <location>
        <begin position="445"/>
        <end position="456"/>
    </location>
</feature>
<evidence type="ECO:0000313" key="3">
    <source>
        <dbReference type="Proteomes" id="UP001054945"/>
    </source>
</evidence>
<proteinExistence type="predicted"/>
<dbReference type="Proteomes" id="UP001054945">
    <property type="component" value="Unassembled WGS sequence"/>
</dbReference>
<organism evidence="2 3">
    <name type="scientific">Caerostris extrusa</name>
    <name type="common">Bark spider</name>
    <name type="synonym">Caerostris bankana</name>
    <dbReference type="NCBI Taxonomy" id="172846"/>
    <lineage>
        <taxon>Eukaryota</taxon>
        <taxon>Metazoa</taxon>
        <taxon>Ecdysozoa</taxon>
        <taxon>Arthropoda</taxon>
        <taxon>Chelicerata</taxon>
        <taxon>Arachnida</taxon>
        <taxon>Araneae</taxon>
        <taxon>Araneomorphae</taxon>
        <taxon>Entelegynae</taxon>
        <taxon>Araneoidea</taxon>
        <taxon>Araneidae</taxon>
        <taxon>Caerostris</taxon>
    </lineage>
</organism>
<protein>
    <submittedName>
        <fullName evidence="2">Uncharacterized protein</fullName>
    </submittedName>
</protein>
<feature type="region of interest" description="Disordered" evidence="1">
    <location>
        <begin position="445"/>
        <end position="477"/>
    </location>
</feature>
<sequence>MFEYALLITLYVILILFYVWCRPQTHIQPWPLLTIEPDTPDTVSSCSDTSECSPHHLCIRGHCVPMLLRGEECDSTTGEWTLTEWYGQTFVICTCKNPEFMTQKHFGGNCDVDIACGRHGRYNAVTKSCECDQEYIPVEKPFPTCRHMSAVERINLWPCEPNEIHHDAILHSDGFAQSYLDAHIHKKCFKRPCTFDILSGRPLKKAKYEEGLGCVCDVTRGQFGVRLDSFGDYVRGEGPNACVSIFQQEPLDPVKVTLYTYFYFFQRSPISFLQFEYVFPFLLQEPFKTLMDRDGQIQIGQSWPFDAMQQFFKSQEPYTTRTRKCDIDRWLFIEKCNEWVMKDTNQMTDCQNVTAKSTAHSSWHALAYDFLYQYPACSIASDDMKSPEKYRGHVVLNPHHMTYRESPNLYRSNGLMLKFRRGKWTLDLAEEYNYSKYAKGMLEENKSKMKRERDSDASSDEEQDNEPPTSKPRLEQDENDILKNIHKKLARDDNLGQHVHQRLYETQKQYFTVYMEKLMKQIPMGQNLVEIVQELNDGEENSFEYMFTAAKNVIQSQMRVKQIKAFHAVFDMVHGLVWRYVHEKW</sequence>
<keyword evidence="3" id="KW-1185">Reference proteome</keyword>
<comment type="caution">
    <text evidence="2">The sequence shown here is derived from an EMBL/GenBank/DDBJ whole genome shotgun (WGS) entry which is preliminary data.</text>
</comment>
<dbReference type="AlphaFoldDB" id="A0AAV4VUD4"/>
<dbReference type="EMBL" id="BPLR01015134">
    <property type="protein sequence ID" value="GIY73872.1"/>
    <property type="molecule type" value="Genomic_DNA"/>
</dbReference>
<reference evidence="2 3" key="1">
    <citation type="submission" date="2021-06" db="EMBL/GenBank/DDBJ databases">
        <title>Caerostris extrusa draft genome.</title>
        <authorList>
            <person name="Kono N."/>
            <person name="Arakawa K."/>
        </authorList>
    </citation>
    <scope>NUCLEOTIDE SEQUENCE [LARGE SCALE GENOMIC DNA]</scope>
</reference>
<evidence type="ECO:0000313" key="2">
    <source>
        <dbReference type="EMBL" id="GIY73872.1"/>
    </source>
</evidence>
<name>A0AAV4VUD4_CAEEX</name>
<evidence type="ECO:0000256" key="1">
    <source>
        <dbReference type="SAM" id="MobiDB-lite"/>
    </source>
</evidence>
<dbReference type="Pfam" id="PF05092">
    <property type="entry name" value="PIF"/>
    <property type="match status" value="1"/>
</dbReference>